<dbReference type="NCBIfam" id="NF009150">
    <property type="entry name" value="PRK12497.1-3"/>
    <property type="match status" value="1"/>
</dbReference>
<proteinExistence type="inferred from homology"/>
<dbReference type="HAMAP" id="MF_00048">
    <property type="entry name" value="UPF0102"/>
    <property type="match status" value="1"/>
</dbReference>
<evidence type="ECO:0000313" key="4">
    <source>
        <dbReference type="Proteomes" id="UP000182248"/>
    </source>
</evidence>
<organism evidence="3 4">
    <name type="scientific">Sinomicrobium oceani</name>
    <dbReference type="NCBI Taxonomy" id="1150368"/>
    <lineage>
        <taxon>Bacteria</taxon>
        <taxon>Pseudomonadati</taxon>
        <taxon>Bacteroidota</taxon>
        <taxon>Flavobacteriia</taxon>
        <taxon>Flavobacteriales</taxon>
        <taxon>Flavobacteriaceae</taxon>
        <taxon>Sinomicrobium</taxon>
    </lineage>
</organism>
<name>A0A1K1QW87_9FLAO</name>
<evidence type="ECO:0000256" key="1">
    <source>
        <dbReference type="ARBA" id="ARBA00006738"/>
    </source>
</evidence>
<dbReference type="CDD" id="cd20736">
    <property type="entry name" value="PoNe_Nuclease"/>
    <property type="match status" value="1"/>
</dbReference>
<dbReference type="InterPro" id="IPR003509">
    <property type="entry name" value="UPF0102_YraN-like"/>
</dbReference>
<dbReference type="PANTHER" id="PTHR34039:SF1">
    <property type="entry name" value="UPF0102 PROTEIN YRAN"/>
    <property type="match status" value="1"/>
</dbReference>
<keyword evidence="3" id="KW-0540">Nuclease</keyword>
<dbReference type="GO" id="GO:0004519">
    <property type="term" value="F:endonuclease activity"/>
    <property type="evidence" value="ECO:0007669"/>
    <property type="project" value="UniProtKB-KW"/>
</dbReference>
<dbReference type="OrthoDB" id="9802516at2"/>
<dbReference type="AlphaFoldDB" id="A0A1K1QW87"/>
<dbReference type="Pfam" id="PF02021">
    <property type="entry name" value="UPF0102"/>
    <property type="match status" value="1"/>
</dbReference>
<reference evidence="3 4" key="1">
    <citation type="submission" date="2016-11" db="EMBL/GenBank/DDBJ databases">
        <authorList>
            <person name="Jaros S."/>
            <person name="Januszkiewicz K."/>
            <person name="Wedrychowicz H."/>
        </authorList>
    </citation>
    <scope>NUCLEOTIDE SEQUENCE [LARGE SCALE GENOMIC DNA]</scope>
    <source>
        <strain evidence="3 4">CGMCC 1.12145</strain>
    </source>
</reference>
<dbReference type="STRING" id="1150368.SAMN02927921_02914"/>
<dbReference type="EMBL" id="FPJE01000016">
    <property type="protein sequence ID" value="SFW64136.1"/>
    <property type="molecule type" value="Genomic_DNA"/>
</dbReference>
<evidence type="ECO:0000313" key="3">
    <source>
        <dbReference type="EMBL" id="SFW64136.1"/>
    </source>
</evidence>
<dbReference type="PANTHER" id="PTHR34039">
    <property type="entry name" value="UPF0102 PROTEIN YRAN"/>
    <property type="match status" value="1"/>
</dbReference>
<keyword evidence="3" id="KW-0378">Hydrolase</keyword>
<gene>
    <name evidence="3" type="ORF">SAMN02927921_02914</name>
</gene>
<dbReference type="RefSeq" id="WP_072318119.1">
    <property type="nucleotide sequence ID" value="NZ_FPJE01000016.1"/>
</dbReference>
<dbReference type="InterPro" id="IPR011856">
    <property type="entry name" value="tRNA_endonuc-like_dom_sf"/>
</dbReference>
<accession>A0A1K1QW87</accession>
<dbReference type="Gene3D" id="3.40.1350.10">
    <property type="match status" value="1"/>
</dbReference>
<keyword evidence="3" id="KW-0255">Endonuclease</keyword>
<dbReference type="Proteomes" id="UP000182248">
    <property type="component" value="Unassembled WGS sequence"/>
</dbReference>
<sequence>MATHNDFGKKGEEMAVQFLLQNGYTIIERNYVFDKAEIDIIAEKEDILAVIEVKARNSADFGNPQDAVNRKKIQHLVKAIDHYIVTNNIQEEVRFDIIAITRKGKKHTLEHLKDAFYHF</sequence>
<dbReference type="SUPFAM" id="SSF52980">
    <property type="entry name" value="Restriction endonuclease-like"/>
    <property type="match status" value="1"/>
</dbReference>
<keyword evidence="4" id="KW-1185">Reference proteome</keyword>
<evidence type="ECO:0000256" key="2">
    <source>
        <dbReference type="HAMAP-Rule" id="MF_00048"/>
    </source>
</evidence>
<protein>
    <recommendedName>
        <fullName evidence="2">UPF0102 protein SAMN02927921_02914</fullName>
    </recommendedName>
</protein>
<comment type="similarity">
    <text evidence="1 2">Belongs to the UPF0102 family.</text>
</comment>
<dbReference type="InterPro" id="IPR011335">
    <property type="entry name" value="Restrct_endonuc-II-like"/>
</dbReference>
<dbReference type="GO" id="GO:0003676">
    <property type="term" value="F:nucleic acid binding"/>
    <property type="evidence" value="ECO:0007669"/>
    <property type="project" value="InterPro"/>
</dbReference>